<accession>A0ABW1T3S5</accession>
<dbReference type="Pfam" id="PF02190">
    <property type="entry name" value="LON_substr_bdg"/>
    <property type="match status" value="1"/>
</dbReference>
<sequence length="231" mass="25382">MTSRRVGERAVIPLFPLGTVLVPGLVLPLHVFEPRYRRLLADLAERPEDERGFGVVAIREGHEVGEDGAKALHEVGTLALLRSVVPWPDGRADIMTNGDARFRVLRLADEGTPYTCAEIEWLGEEDGDADTHLVAQAVSDRFDEYRAAVAGAGAVEAAQMLALSEDPRMLSYLVAAAMVLDLRDRQRLLELPTTSERLRAEMALLARENVMMRELPSLPAIDLARTSSGMN</sequence>
<reference evidence="3" key="1">
    <citation type="journal article" date="2019" name="Int. J. Syst. Evol. Microbiol.">
        <title>The Global Catalogue of Microorganisms (GCM) 10K type strain sequencing project: providing services to taxonomists for standard genome sequencing and annotation.</title>
        <authorList>
            <consortium name="The Broad Institute Genomics Platform"/>
            <consortium name="The Broad Institute Genome Sequencing Center for Infectious Disease"/>
            <person name="Wu L."/>
            <person name="Ma J."/>
        </authorList>
    </citation>
    <scope>NUCLEOTIDE SEQUENCE [LARGE SCALE GENOMIC DNA]</scope>
    <source>
        <strain evidence="3">CGMCC 4.7317</strain>
    </source>
</reference>
<dbReference type="InterPro" id="IPR015947">
    <property type="entry name" value="PUA-like_sf"/>
</dbReference>
<dbReference type="SMART" id="SM00464">
    <property type="entry name" value="LON"/>
    <property type="match status" value="1"/>
</dbReference>
<dbReference type="RefSeq" id="WP_386767117.1">
    <property type="nucleotide sequence ID" value="NZ_JBHSTI010000008.1"/>
</dbReference>
<comment type="caution">
    <text evidence="2">The sequence shown here is derived from an EMBL/GenBank/DDBJ whole genome shotgun (WGS) entry which is preliminary data.</text>
</comment>
<name>A0ABW1T3S5_9ACTN</name>
<protein>
    <submittedName>
        <fullName evidence="2">LON peptidase substrate-binding domain-containing protein</fullName>
    </submittedName>
</protein>
<dbReference type="Gene3D" id="2.30.130.40">
    <property type="entry name" value="LON domain-like"/>
    <property type="match status" value="1"/>
</dbReference>
<dbReference type="PANTHER" id="PTHR46732">
    <property type="entry name" value="ATP-DEPENDENT PROTEASE LA (LON) DOMAIN PROTEIN"/>
    <property type="match status" value="1"/>
</dbReference>
<dbReference type="Gene3D" id="1.20.58.1480">
    <property type="match status" value="1"/>
</dbReference>
<evidence type="ECO:0000313" key="2">
    <source>
        <dbReference type="EMBL" id="MFC6238690.1"/>
    </source>
</evidence>
<keyword evidence="3" id="KW-1185">Reference proteome</keyword>
<dbReference type="SUPFAM" id="SSF88697">
    <property type="entry name" value="PUA domain-like"/>
    <property type="match status" value="1"/>
</dbReference>
<gene>
    <name evidence="2" type="ORF">ACFQGU_12450</name>
</gene>
<dbReference type="PANTHER" id="PTHR46732:SF8">
    <property type="entry name" value="ATP-DEPENDENT PROTEASE LA (LON) DOMAIN PROTEIN"/>
    <property type="match status" value="1"/>
</dbReference>
<dbReference type="PROSITE" id="PS51787">
    <property type="entry name" value="LON_N"/>
    <property type="match status" value="1"/>
</dbReference>
<feature type="domain" description="Lon N-terminal" evidence="1">
    <location>
        <begin position="9"/>
        <end position="209"/>
    </location>
</feature>
<dbReference type="InterPro" id="IPR046336">
    <property type="entry name" value="Lon_prtase_N_sf"/>
</dbReference>
<dbReference type="Proteomes" id="UP001596138">
    <property type="component" value="Unassembled WGS sequence"/>
</dbReference>
<evidence type="ECO:0000313" key="3">
    <source>
        <dbReference type="Proteomes" id="UP001596138"/>
    </source>
</evidence>
<evidence type="ECO:0000259" key="1">
    <source>
        <dbReference type="PROSITE" id="PS51787"/>
    </source>
</evidence>
<organism evidence="2 3">
    <name type="scientific">Longivirga aurantiaca</name>
    <dbReference type="NCBI Taxonomy" id="1837743"/>
    <lineage>
        <taxon>Bacteria</taxon>
        <taxon>Bacillati</taxon>
        <taxon>Actinomycetota</taxon>
        <taxon>Actinomycetes</taxon>
        <taxon>Sporichthyales</taxon>
        <taxon>Sporichthyaceae</taxon>
        <taxon>Longivirga</taxon>
    </lineage>
</organism>
<dbReference type="InterPro" id="IPR003111">
    <property type="entry name" value="Lon_prtase_N"/>
</dbReference>
<proteinExistence type="predicted"/>
<dbReference type="EMBL" id="JBHSTI010000008">
    <property type="protein sequence ID" value="MFC6238690.1"/>
    <property type="molecule type" value="Genomic_DNA"/>
</dbReference>